<dbReference type="FunFam" id="3.20.20.70:FF:000004">
    <property type="entry name" value="Ribulose-phosphate 3-epimerase"/>
    <property type="match status" value="1"/>
</dbReference>
<evidence type="ECO:0000256" key="7">
    <source>
        <dbReference type="ARBA" id="ARBA00013188"/>
    </source>
</evidence>
<evidence type="ECO:0000256" key="11">
    <source>
        <dbReference type="PIRNR" id="PIRNR001461"/>
    </source>
</evidence>
<keyword evidence="13" id="KW-0862">Zinc</keyword>
<comment type="similarity">
    <text evidence="6 10 11">Belongs to the ribulose-phosphate 3-epimerase family.</text>
</comment>
<comment type="cofactor">
    <cofactor evidence="5">
        <name>Fe(2+)</name>
        <dbReference type="ChEBI" id="CHEBI:29033"/>
    </cofactor>
</comment>
<feature type="binding site" evidence="10 14">
    <location>
        <position position="9"/>
    </location>
    <ligand>
        <name>substrate</name>
    </ligand>
</feature>
<feature type="binding site" evidence="10 13">
    <location>
        <position position="68"/>
    </location>
    <ligand>
        <name>a divalent metal cation</name>
        <dbReference type="ChEBI" id="CHEBI:60240"/>
    </ligand>
</feature>
<dbReference type="InterPro" id="IPR011060">
    <property type="entry name" value="RibuloseP-bd_barrel"/>
</dbReference>
<dbReference type="EMBL" id="LR217692">
    <property type="protein sequence ID" value="VFP77930.1"/>
    <property type="molecule type" value="Genomic_DNA"/>
</dbReference>
<gene>
    <name evidence="10 15" type="primary">rpe</name>
    <name evidence="15" type="ORF">BUCISPPS3390_362</name>
</gene>
<dbReference type="PIRSF" id="PIRSF001461">
    <property type="entry name" value="RPE"/>
    <property type="match status" value="1"/>
</dbReference>
<evidence type="ECO:0000256" key="4">
    <source>
        <dbReference type="ARBA" id="ARBA00001947"/>
    </source>
</evidence>
<feature type="binding site" evidence="10 14">
    <location>
        <position position="68"/>
    </location>
    <ligand>
        <name>substrate</name>
    </ligand>
</feature>
<evidence type="ECO:0000313" key="15">
    <source>
        <dbReference type="EMBL" id="VFP77930.1"/>
    </source>
</evidence>
<keyword evidence="9 10" id="KW-0413">Isomerase</keyword>
<comment type="pathway">
    <text evidence="10">Carbohydrate degradation.</text>
</comment>
<dbReference type="InterPro" id="IPR000056">
    <property type="entry name" value="Ribul_P_3_epim-like"/>
</dbReference>
<dbReference type="GO" id="GO:0046872">
    <property type="term" value="F:metal ion binding"/>
    <property type="evidence" value="ECO:0007669"/>
    <property type="project" value="UniProtKB-UniRule"/>
</dbReference>
<comment type="cofactor">
    <cofactor evidence="4">
        <name>Zn(2+)</name>
        <dbReference type="ChEBI" id="CHEBI:29105"/>
    </cofactor>
</comment>
<comment type="catalytic activity">
    <reaction evidence="1 10 11">
        <text>D-ribulose 5-phosphate = D-xylulose 5-phosphate</text>
        <dbReference type="Rhea" id="RHEA:13677"/>
        <dbReference type="ChEBI" id="CHEBI:57737"/>
        <dbReference type="ChEBI" id="CHEBI:58121"/>
        <dbReference type="EC" id="5.1.3.1"/>
    </reaction>
</comment>
<comment type="cofactor">
    <cofactor evidence="10 13">
        <name>a divalent metal cation</name>
        <dbReference type="ChEBI" id="CHEBI:60240"/>
    </cofactor>
    <text evidence="10 13">Binds 1 divalent metal cation per subunit.</text>
</comment>
<evidence type="ECO:0000256" key="9">
    <source>
        <dbReference type="ARBA" id="ARBA00023235"/>
    </source>
</evidence>
<accession>A0A451CX63</accession>
<dbReference type="Proteomes" id="UP000294466">
    <property type="component" value="Chromosome"/>
</dbReference>
<feature type="active site" description="Proton donor" evidence="10 12">
    <location>
        <position position="177"/>
    </location>
</feature>
<dbReference type="Gene3D" id="3.20.20.70">
    <property type="entry name" value="Aldolase class I"/>
    <property type="match status" value="1"/>
</dbReference>
<evidence type="ECO:0000256" key="2">
    <source>
        <dbReference type="ARBA" id="ARBA00001936"/>
    </source>
</evidence>
<dbReference type="Pfam" id="PF00834">
    <property type="entry name" value="Ribul_P_3_epim"/>
    <property type="match status" value="1"/>
</dbReference>
<keyword evidence="10 11" id="KW-0119">Carbohydrate metabolism</keyword>
<evidence type="ECO:0000256" key="13">
    <source>
        <dbReference type="PIRSR" id="PIRSR001461-2"/>
    </source>
</evidence>
<protein>
    <recommendedName>
        <fullName evidence="7 10">Ribulose-phosphate 3-epimerase</fullName>
        <ecNumber evidence="7 10">5.1.3.1</ecNumber>
    </recommendedName>
</protein>
<dbReference type="InterPro" id="IPR026019">
    <property type="entry name" value="Ribul_P_3_epim"/>
</dbReference>
<dbReference type="PROSITE" id="PS01085">
    <property type="entry name" value="RIBUL_P_3_EPIMER_1"/>
    <property type="match status" value="1"/>
</dbReference>
<dbReference type="EC" id="5.1.3.1" evidence="7 10"/>
<evidence type="ECO:0000256" key="14">
    <source>
        <dbReference type="PIRSR" id="PIRSR001461-3"/>
    </source>
</evidence>
<feature type="active site" description="Proton acceptor" evidence="10 12">
    <location>
        <position position="36"/>
    </location>
</feature>
<feature type="binding site" evidence="10 13">
    <location>
        <position position="36"/>
    </location>
    <ligand>
        <name>a divalent metal cation</name>
        <dbReference type="ChEBI" id="CHEBI:60240"/>
    </ligand>
</feature>
<evidence type="ECO:0000256" key="10">
    <source>
        <dbReference type="HAMAP-Rule" id="MF_02227"/>
    </source>
</evidence>
<dbReference type="AlphaFoldDB" id="A0A451CX63"/>
<dbReference type="PANTHER" id="PTHR11749">
    <property type="entry name" value="RIBULOSE-5-PHOSPHATE-3-EPIMERASE"/>
    <property type="match status" value="1"/>
</dbReference>
<dbReference type="CDD" id="cd00429">
    <property type="entry name" value="RPE"/>
    <property type="match status" value="1"/>
</dbReference>
<reference evidence="15 16" key="1">
    <citation type="submission" date="2019-02" db="EMBL/GenBank/DDBJ databases">
        <authorList>
            <person name="Manzano-Marin A."/>
            <person name="Manzano-Marin A."/>
        </authorList>
    </citation>
    <scope>NUCLEOTIDE SEQUENCE [LARGE SCALE GENOMIC DNA]</scope>
    <source>
        <strain evidence="15 16">BuCisplendens/pseudotsugae</strain>
    </source>
</reference>
<feature type="binding site" evidence="10 14">
    <location>
        <begin position="144"/>
        <end position="147"/>
    </location>
    <ligand>
        <name>substrate</name>
    </ligand>
</feature>
<evidence type="ECO:0000256" key="1">
    <source>
        <dbReference type="ARBA" id="ARBA00001782"/>
    </source>
</evidence>
<evidence type="ECO:0000256" key="12">
    <source>
        <dbReference type="PIRSR" id="PIRSR001461-1"/>
    </source>
</evidence>
<dbReference type="InterPro" id="IPR013785">
    <property type="entry name" value="Aldolase_TIM"/>
</dbReference>
<dbReference type="NCBIfam" id="TIGR01163">
    <property type="entry name" value="rpe"/>
    <property type="match status" value="1"/>
</dbReference>
<evidence type="ECO:0000256" key="6">
    <source>
        <dbReference type="ARBA" id="ARBA00009541"/>
    </source>
</evidence>
<dbReference type="HAMAP" id="MF_02227">
    <property type="entry name" value="RPE"/>
    <property type="match status" value="1"/>
</dbReference>
<dbReference type="GO" id="GO:0019323">
    <property type="term" value="P:pentose catabolic process"/>
    <property type="evidence" value="ECO:0007669"/>
    <property type="project" value="UniProtKB-UniRule"/>
</dbReference>
<dbReference type="NCBIfam" id="NF004076">
    <property type="entry name" value="PRK05581.1-4"/>
    <property type="match status" value="1"/>
</dbReference>
<dbReference type="SUPFAM" id="SSF51366">
    <property type="entry name" value="Ribulose-phoshate binding barrel"/>
    <property type="match status" value="1"/>
</dbReference>
<keyword evidence="13" id="KW-0464">Manganese</keyword>
<dbReference type="RefSeq" id="WP_154060938.1">
    <property type="nucleotide sequence ID" value="NZ_LR217692.1"/>
</dbReference>
<dbReference type="GO" id="GO:0004750">
    <property type="term" value="F:D-ribulose-phosphate 3-epimerase activity"/>
    <property type="evidence" value="ECO:0007669"/>
    <property type="project" value="UniProtKB-UniRule"/>
</dbReference>
<name>A0A451CX63_9GAMM</name>
<dbReference type="GO" id="GO:0006098">
    <property type="term" value="P:pentose-phosphate shunt"/>
    <property type="evidence" value="ECO:0007669"/>
    <property type="project" value="UniProtKB-UniRule"/>
</dbReference>
<organism evidence="15 16">
    <name type="scientific">Buchnera aphidicola</name>
    <name type="common">Cinara cf. splendens/pseudotsugae 3390</name>
    <dbReference type="NCBI Taxonomy" id="2518980"/>
    <lineage>
        <taxon>Bacteria</taxon>
        <taxon>Pseudomonadati</taxon>
        <taxon>Pseudomonadota</taxon>
        <taxon>Gammaproteobacteria</taxon>
        <taxon>Enterobacterales</taxon>
        <taxon>Erwiniaceae</taxon>
        <taxon>Buchnera</taxon>
    </lineage>
</organism>
<feature type="binding site" evidence="14">
    <location>
        <position position="179"/>
    </location>
    <ligand>
        <name>substrate</name>
    </ligand>
</feature>
<feature type="binding site" evidence="10 13">
    <location>
        <position position="177"/>
    </location>
    <ligand>
        <name>a divalent metal cation</name>
        <dbReference type="ChEBI" id="CHEBI:60240"/>
    </ligand>
</feature>
<feature type="binding site" evidence="10 13">
    <location>
        <position position="34"/>
    </location>
    <ligand>
        <name>a divalent metal cation</name>
        <dbReference type="ChEBI" id="CHEBI:60240"/>
    </ligand>
</feature>
<keyword evidence="8 10" id="KW-0479">Metal-binding</keyword>
<evidence type="ECO:0000313" key="16">
    <source>
        <dbReference type="Proteomes" id="UP000294466"/>
    </source>
</evidence>
<dbReference type="OrthoDB" id="1645589at2"/>
<feature type="binding site" evidence="10 14">
    <location>
        <begin position="199"/>
        <end position="200"/>
    </location>
    <ligand>
        <name>substrate</name>
    </ligand>
</feature>
<evidence type="ECO:0000256" key="8">
    <source>
        <dbReference type="ARBA" id="ARBA00022723"/>
    </source>
</evidence>
<proteinExistence type="inferred from homology"/>
<comment type="cofactor">
    <cofactor evidence="3">
        <name>Co(2+)</name>
        <dbReference type="ChEBI" id="CHEBI:48828"/>
    </cofactor>
</comment>
<evidence type="ECO:0000256" key="3">
    <source>
        <dbReference type="ARBA" id="ARBA00001941"/>
    </source>
</evidence>
<keyword evidence="13" id="KW-0170">Cobalt</keyword>
<comment type="cofactor">
    <cofactor evidence="2">
        <name>Mn(2+)</name>
        <dbReference type="ChEBI" id="CHEBI:29035"/>
    </cofactor>
</comment>
<evidence type="ECO:0000256" key="5">
    <source>
        <dbReference type="ARBA" id="ARBA00001954"/>
    </source>
</evidence>
<dbReference type="GO" id="GO:0005737">
    <property type="term" value="C:cytoplasm"/>
    <property type="evidence" value="ECO:0007669"/>
    <property type="project" value="UniProtKB-ARBA"/>
</dbReference>
<feature type="binding site" evidence="10">
    <location>
        <begin position="177"/>
        <end position="179"/>
    </location>
    <ligand>
        <name>substrate</name>
    </ligand>
</feature>
<sequence>MKRVVVVPSILSANFCRLGKEIQEVLKAGCNLIHFDVMDNHYVSNLTMGSMILKSIKNSGMKVFFDVHLMASPVDSLISSFANLNVQFITIHPESTNHLDRTIQLIKKIDCGVGLALNPSTSLHFLDYVIDELDLILVMAVNPGFGGQKFLTYVLKKIQQVRSLIDKSQKNILLSVDGGISLSNVVSVIRSGADYVVVGSAIFHSDDYLKTIRKLTGIIIDN</sequence>
<comment type="function">
    <text evidence="10">Catalyzes the reversible epimerization of D-ribulose 5-phosphate to D-xylulose 5-phosphate.</text>
</comment>